<reference evidence="1" key="1">
    <citation type="submission" date="2021-06" db="EMBL/GenBank/DDBJ databases">
        <authorList>
            <person name="Kallberg Y."/>
            <person name="Tangrot J."/>
            <person name="Rosling A."/>
        </authorList>
    </citation>
    <scope>NUCLEOTIDE SEQUENCE</scope>
    <source>
        <strain evidence="1">FL966</strain>
    </source>
</reference>
<proteinExistence type="predicted"/>
<dbReference type="InterPro" id="IPR006597">
    <property type="entry name" value="Sel1-like"/>
</dbReference>
<dbReference type="OrthoDB" id="10461471at2759"/>
<dbReference type="Pfam" id="PF08238">
    <property type="entry name" value="Sel1"/>
    <property type="match status" value="2"/>
</dbReference>
<keyword evidence="2" id="KW-1185">Reference proteome</keyword>
<dbReference type="InterPro" id="IPR011990">
    <property type="entry name" value="TPR-like_helical_dom_sf"/>
</dbReference>
<gene>
    <name evidence="1" type="ORF">CPELLU_LOCUS6962</name>
</gene>
<comment type="caution">
    <text evidence="1">The sequence shown here is derived from an EMBL/GenBank/DDBJ whole genome shotgun (WGS) entry which is preliminary data.</text>
</comment>
<name>A0A9N9GDU5_9GLOM</name>
<dbReference type="SUPFAM" id="SSF81901">
    <property type="entry name" value="HCP-like"/>
    <property type="match status" value="1"/>
</dbReference>
<evidence type="ECO:0000313" key="2">
    <source>
        <dbReference type="Proteomes" id="UP000789759"/>
    </source>
</evidence>
<protein>
    <submittedName>
        <fullName evidence="1">2767_t:CDS:1</fullName>
    </submittedName>
</protein>
<evidence type="ECO:0000313" key="1">
    <source>
        <dbReference type="EMBL" id="CAG8600369.1"/>
    </source>
</evidence>
<organism evidence="1 2">
    <name type="scientific">Cetraspora pellucida</name>
    <dbReference type="NCBI Taxonomy" id="1433469"/>
    <lineage>
        <taxon>Eukaryota</taxon>
        <taxon>Fungi</taxon>
        <taxon>Fungi incertae sedis</taxon>
        <taxon>Mucoromycota</taxon>
        <taxon>Glomeromycotina</taxon>
        <taxon>Glomeromycetes</taxon>
        <taxon>Diversisporales</taxon>
        <taxon>Gigasporaceae</taxon>
        <taxon>Cetraspora</taxon>
    </lineage>
</organism>
<accession>A0A9N9GDU5</accession>
<dbReference type="Gene3D" id="1.25.40.10">
    <property type="entry name" value="Tetratricopeptide repeat domain"/>
    <property type="match status" value="2"/>
</dbReference>
<sequence>MKILDQIEQLVETEQKRPEDIINWCLDNRNYDNTTQCKRIIQCILSDCYFNGKWVSEDKMKAFELNRKSAENGTEINHIKSFKCYRKAAKEGCAMAYNGLGVCYKVSVGVGATELTSLALDWSLGAPDSFAVFAGLTLA</sequence>
<dbReference type="EMBL" id="CAJVQA010004512">
    <property type="protein sequence ID" value="CAG8600369.1"/>
    <property type="molecule type" value="Genomic_DNA"/>
</dbReference>
<dbReference type="Proteomes" id="UP000789759">
    <property type="component" value="Unassembled WGS sequence"/>
</dbReference>
<dbReference type="AlphaFoldDB" id="A0A9N9GDU5"/>
<feature type="non-terminal residue" evidence="1">
    <location>
        <position position="1"/>
    </location>
</feature>